<dbReference type="InterPro" id="IPR045494">
    <property type="entry name" value="DUF6436"/>
</dbReference>
<reference evidence="2 3" key="1">
    <citation type="submission" date="2015-04" db="EMBL/GenBank/DDBJ databases">
        <title>Whole genome shotgun sequence of Flavihumibacter petaseus NBRC 106054.</title>
        <authorList>
            <person name="Miyazawa S."/>
            <person name="Hosoyama A."/>
            <person name="Hashimoto M."/>
            <person name="Noguchi M."/>
            <person name="Tsuchikane K."/>
            <person name="Ohji S."/>
            <person name="Yamazoe A."/>
            <person name="Ichikawa N."/>
            <person name="Kimura A."/>
            <person name="Fujita N."/>
        </authorList>
    </citation>
    <scope>NUCLEOTIDE SEQUENCE [LARGE SCALE GENOMIC DNA]</scope>
    <source>
        <strain evidence="2 3">NBRC 106054</strain>
    </source>
</reference>
<dbReference type="SUPFAM" id="SSF52833">
    <property type="entry name" value="Thioredoxin-like"/>
    <property type="match status" value="1"/>
</dbReference>
<gene>
    <name evidence="2" type="ORF">FPE01S_03_07290</name>
</gene>
<accession>A0A0E9N5S0</accession>
<dbReference type="EMBL" id="BBWV01000003">
    <property type="protein sequence ID" value="GAO44690.1"/>
    <property type="molecule type" value="Genomic_DNA"/>
</dbReference>
<keyword evidence="3" id="KW-1185">Reference proteome</keyword>
<proteinExistence type="predicted"/>
<comment type="caution">
    <text evidence="2">The sequence shown here is derived from an EMBL/GenBank/DDBJ whole genome shotgun (WGS) entry which is preliminary data.</text>
</comment>
<dbReference type="Proteomes" id="UP000033121">
    <property type="component" value="Unassembled WGS sequence"/>
</dbReference>
<protein>
    <recommendedName>
        <fullName evidence="1">Thioredoxin domain-containing protein</fullName>
    </recommendedName>
</protein>
<dbReference type="RefSeq" id="WP_046370569.1">
    <property type="nucleotide sequence ID" value="NZ_BBWV01000003.1"/>
</dbReference>
<dbReference type="AlphaFoldDB" id="A0A0E9N5S0"/>
<feature type="domain" description="Thioredoxin" evidence="1">
    <location>
        <begin position="41"/>
        <end position="193"/>
    </location>
</feature>
<evidence type="ECO:0000313" key="2">
    <source>
        <dbReference type="EMBL" id="GAO44690.1"/>
    </source>
</evidence>
<dbReference type="InterPro" id="IPR036249">
    <property type="entry name" value="Thioredoxin-like_sf"/>
</dbReference>
<dbReference type="InterPro" id="IPR013766">
    <property type="entry name" value="Thioredoxin_domain"/>
</dbReference>
<dbReference type="STRING" id="1220578.FPE01S_03_07290"/>
<evidence type="ECO:0000313" key="3">
    <source>
        <dbReference type="Proteomes" id="UP000033121"/>
    </source>
</evidence>
<dbReference type="OrthoDB" id="8897581at2"/>
<dbReference type="Pfam" id="PF20029">
    <property type="entry name" value="DUF6436"/>
    <property type="match status" value="1"/>
</dbReference>
<dbReference type="PROSITE" id="PS51352">
    <property type="entry name" value="THIOREDOXIN_2"/>
    <property type="match status" value="1"/>
</dbReference>
<dbReference type="Gene3D" id="3.40.30.10">
    <property type="entry name" value="Glutaredoxin"/>
    <property type="match status" value="1"/>
</dbReference>
<name>A0A0E9N5S0_9BACT</name>
<organism evidence="2 3">
    <name type="scientific">Flavihumibacter petaseus NBRC 106054</name>
    <dbReference type="NCBI Taxonomy" id="1220578"/>
    <lineage>
        <taxon>Bacteria</taxon>
        <taxon>Pseudomonadati</taxon>
        <taxon>Bacteroidota</taxon>
        <taxon>Chitinophagia</taxon>
        <taxon>Chitinophagales</taxon>
        <taxon>Chitinophagaceae</taxon>
        <taxon>Flavihumibacter</taxon>
    </lineage>
</organism>
<evidence type="ECO:0000259" key="1">
    <source>
        <dbReference type="PROSITE" id="PS51352"/>
    </source>
</evidence>
<sequence length="216" mass="24146">MRTIILISWLTLIAGGICRLFWQQEWKYRLPTPVPANYHAVAQGSQLSNQALLPQTPNDQTPTYAEASVGKANSKPVFLHFFNPDCPCSRFNMPQVKELIREYGDQVNFIVVALAKENWTPEAIQSKFDLSVPVVTDSALAATCGVYSTPQAAIIDAEKKLFYRGNYNRTRYCTDPKTNFAQIALEALLARQPMPLFGDAAFKSYGCELPVTHNPL</sequence>